<dbReference type="SMART" id="SM00465">
    <property type="entry name" value="GIYc"/>
    <property type="match status" value="1"/>
</dbReference>
<evidence type="ECO:0000313" key="4">
    <source>
        <dbReference type="Proteomes" id="UP000298381"/>
    </source>
</evidence>
<sequence length="80" mass="9368">MYYVYIGLCADGSLYTGFTNNLHRRFKIHNSGKGAKYTRSRLPIELLYYESFDDKSIALKREYQIKTLSHAEKLNLINKS</sequence>
<dbReference type="Proteomes" id="UP000298381">
    <property type="component" value="Unassembled WGS sequence"/>
</dbReference>
<dbReference type="PROSITE" id="PS50164">
    <property type="entry name" value="GIY_YIG"/>
    <property type="match status" value="1"/>
</dbReference>
<accession>A0A4Z0D4S4</accession>
<dbReference type="SUPFAM" id="SSF82771">
    <property type="entry name" value="GIY-YIG endonuclease"/>
    <property type="match status" value="1"/>
</dbReference>
<dbReference type="AlphaFoldDB" id="A0A4Z0D4S4"/>
<proteinExistence type="inferred from homology"/>
<gene>
    <name evidence="3" type="ORF">E4100_08625</name>
</gene>
<evidence type="ECO:0000313" key="3">
    <source>
        <dbReference type="EMBL" id="TFZ39283.1"/>
    </source>
</evidence>
<dbReference type="RefSeq" id="WP_135271646.1">
    <property type="nucleotide sequence ID" value="NZ_SRIB01000014.1"/>
</dbReference>
<dbReference type="InterPro" id="IPR000305">
    <property type="entry name" value="GIY-YIG_endonuc"/>
</dbReference>
<protein>
    <submittedName>
        <fullName evidence="3">GIY-YIG nuclease family protein</fullName>
    </submittedName>
</protein>
<organism evidence="3 4">
    <name type="scientific">Soehngenia longivitae</name>
    <dbReference type="NCBI Taxonomy" id="2562294"/>
    <lineage>
        <taxon>Bacteria</taxon>
        <taxon>Bacillati</taxon>
        <taxon>Bacillota</taxon>
        <taxon>Tissierellia</taxon>
        <taxon>Tissierellales</taxon>
        <taxon>Tissierellaceae</taxon>
        <taxon>Soehngenia</taxon>
    </lineage>
</organism>
<dbReference type="Pfam" id="PF01541">
    <property type="entry name" value="GIY-YIG"/>
    <property type="match status" value="1"/>
</dbReference>
<dbReference type="PANTHER" id="PTHR34477:SF1">
    <property type="entry name" value="UPF0213 PROTEIN YHBQ"/>
    <property type="match status" value="1"/>
</dbReference>
<feature type="domain" description="GIY-YIG" evidence="2">
    <location>
        <begin position="1"/>
        <end position="76"/>
    </location>
</feature>
<comment type="caution">
    <text evidence="3">The sequence shown here is derived from an EMBL/GenBank/DDBJ whole genome shotgun (WGS) entry which is preliminary data.</text>
</comment>
<evidence type="ECO:0000259" key="2">
    <source>
        <dbReference type="PROSITE" id="PS50164"/>
    </source>
</evidence>
<dbReference type="InterPro" id="IPR050190">
    <property type="entry name" value="UPF0213_domain"/>
</dbReference>
<comment type="similarity">
    <text evidence="1">Belongs to the UPF0213 family.</text>
</comment>
<dbReference type="InterPro" id="IPR035901">
    <property type="entry name" value="GIY-YIG_endonuc_sf"/>
</dbReference>
<dbReference type="CDD" id="cd10456">
    <property type="entry name" value="GIY-YIG_UPF0213"/>
    <property type="match status" value="1"/>
</dbReference>
<name>A0A4Z0D4S4_9FIRM</name>
<dbReference type="PANTHER" id="PTHR34477">
    <property type="entry name" value="UPF0213 PROTEIN YHBQ"/>
    <property type="match status" value="1"/>
</dbReference>
<dbReference type="Gene3D" id="3.40.1440.10">
    <property type="entry name" value="GIY-YIG endonuclease"/>
    <property type="match status" value="1"/>
</dbReference>
<evidence type="ECO:0000256" key="1">
    <source>
        <dbReference type="ARBA" id="ARBA00007435"/>
    </source>
</evidence>
<dbReference type="EMBL" id="SRIB01000014">
    <property type="protein sequence ID" value="TFZ39283.1"/>
    <property type="molecule type" value="Genomic_DNA"/>
</dbReference>
<dbReference type="OrthoDB" id="9807770at2"/>
<reference evidence="3 4" key="1">
    <citation type="submission" date="2019-03" db="EMBL/GenBank/DDBJ databases">
        <title>Draft genome sequence data and analysis of a Fermenting Bacterium, Soehngenia longevitae strain 1933PT, isolated from petroleum reservoir in Azerbaijan.</title>
        <authorList>
            <person name="Grouzdev D.S."/>
            <person name="Bidzhieva S.K."/>
            <person name="Sokolova D.S."/>
            <person name="Tourova T.P."/>
            <person name="Poltaraus A.B."/>
            <person name="Nazina T.N."/>
        </authorList>
    </citation>
    <scope>NUCLEOTIDE SEQUENCE [LARGE SCALE GENOMIC DNA]</scope>
    <source>
        <strain evidence="3 4">1933P</strain>
    </source>
</reference>
<keyword evidence="4" id="KW-1185">Reference proteome</keyword>